<dbReference type="RefSeq" id="XP_026739862.1">
    <property type="nucleotide sequence ID" value="XM_026884061.1"/>
</dbReference>
<comment type="similarity">
    <text evidence="2">Belongs to the PA-phosphatase related phosphoesterase family.</text>
</comment>
<feature type="transmembrane region" description="Helical" evidence="6">
    <location>
        <begin position="274"/>
        <end position="297"/>
    </location>
</feature>
<keyword evidence="4 6" id="KW-1133">Transmembrane helix</keyword>
<dbReference type="GO" id="GO:0006644">
    <property type="term" value="P:phospholipid metabolic process"/>
    <property type="evidence" value="ECO:0007669"/>
    <property type="project" value="InterPro"/>
</dbReference>
<dbReference type="Proteomes" id="UP000322000">
    <property type="component" value="Chromosome 2"/>
</dbReference>
<dbReference type="KEGG" id="tnl:113502474"/>
<dbReference type="GO" id="GO:0046839">
    <property type="term" value="P:phospholipid dephosphorylation"/>
    <property type="evidence" value="ECO:0007669"/>
    <property type="project" value="TreeGrafter"/>
</dbReference>
<evidence type="ECO:0000256" key="2">
    <source>
        <dbReference type="ARBA" id="ARBA00008816"/>
    </source>
</evidence>
<dbReference type="InterPro" id="IPR043216">
    <property type="entry name" value="PAP-like"/>
</dbReference>
<reference evidence="9" key="1">
    <citation type="submission" date="2025-08" db="UniProtKB">
        <authorList>
            <consortium name="RefSeq"/>
        </authorList>
    </citation>
    <scope>IDENTIFICATION</scope>
</reference>
<evidence type="ECO:0000256" key="4">
    <source>
        <dbReference type="ARBA" id="ARBA00022989"/>
    </source>
</evidence>
<feature type="transmembrane region" description="Helical" evidence="6">
    <location>
        <begin position="246"/>
        <end position="268"/>
    </location>
</feature>
<keyword evidence="5 6" id="KW-0472">Membrane</keyword>
<organism evidence="8 9">
    <name type="scientific">Trichoplusia ni</name>
    <name type="common">Cabbage looper</name>
    <dbReference type="NCBI Taxonomy" id="7111"/>
    <lineage>
        <taxon>Eukaryota</taxon>
        <taxon>Metazoa</taxon>
        <taxon>Ecdysozoa</taxon>
        <taxon>Arthropoda</taxon>
        <taxon>Hexapoda</taxon>
        <taxon>Insecta</taxon>
        <taxon>Pterygota</taxon>
        <taxon>Neoptera</taxon>
        <taxon>Endopterygota</taxon>
        <taxon>Lepidoptera</taxon>
        <taxon>Glossata</taxon>
        <taxon>Ditrysia</taxon>
        <taxon>Noctuoidea</taxon>
        <taxon>Noctuidae</taxon>
        <taxon>Plusiinae</taxon>
        <taxon>Trichoplusia</taxon>
    </lineage>
</organism>
<feature type="transmembrane region" description="Helical" evidence="6">
    <location>
        <begin position="147"/>
        <end position="168"/>
    </location>
</feature>
<name>A0A7E5WHM3_TRINI</name>
<dbReference type="GeneID" id="113502474"/>
<feature type="domain" description="Phosphatidic acid phosphatase type 2/haloperoxidase" evidence="7">
    <location>
        <begin position="146"/>
        <end position="293"/>
    </location>
</feature>
<evidence type="ECO:0000313" key="8">
    <source>
        <dbReference type="Proteomes" id="UP000322000"/>
    </source>
</evidence>
<dbReference type="SUPFAM" id="SSF48317">
    <property type="entry name" value="Acid phosphatase/Vanadium-dependent haloperoxidase"/>
    <property type="match status" value="1"/>
</dbReference>
<dbReference type="Pfam" id="PF01569">
    <property type="entry name" value="PAP2"/>
    <property type="match status" value="1"/>
</dbReference>
<evidence type="ECO:0000256" key="1">
    <source>
        <dbReference type="ARBA" id="ARBA00004141"/>
    </source>
</evidence>
<evidence type="ECO:0000256" key="3">
    <source>
        <dbReference type="ARBA" id="ARBA00022692"/>
    </source>
</evidence>
<dbReference type="SMART" id="SM00014">
    <property type="entry name" value="acidPPc"/>
    <property type="match status" value="1"/>
</dbReference>
<evidence type="ECO:0000259" key="7">
    <source>
        <dbReference type="SMART" id="SM00014"/>
    </source>
</evidence>
<evidence type="ECO:0000313" key="9">
    <source>
        <dbReference type="RefSeq" id="XP_026739862.1"/>
    </source>
</evidence>
<dbReference type="PANTHER" id="PTHR10165:SF103">
    <property type="entry name" value="PHOSPHOLIPID PHOSPHATASE HOMOLOG 1.2 HOMOLOG"/>
    <property type="match status" value="1"/>
</dbReference>
<dbReference type="GO" id="GO:0008195">
    <property type="term" value="F:phosphatidate phosphatase activity"/>
    <property type="evidence" value="ECO:0007669"/>
    <property type="project" value="TreeGrafter"/>
</dbReference>
<feature type="transmembrane region" description="Helical" evidence="6">
    <location>
        <begin position="52"/>
        <end position="73"/>
    </location>
</feature>
<dbReference type="Gene3D" id="1.20.144.10">
    <property type="entry name" value="Phosphatidic acid phosphatase type 2/haloperoxidase"/>
    <property type="match status" value="1"/>
</dbReference>
<dbReference type="GO" id="GO:0005886">
    <property type="term" value="C:plasma membrane"/>
    <property type="evidence" value="ECO:0007669"/>
    <property type="project" value="TreeGrafter"/>
</dbReference>
<sequence length="333" mass="37236">MGAFECVSASKISPTESTEVFTINMASNTTLNQTRRDLESQSSGVCAKGRSLWWILGFDIPLLLFILVLVWLFELGVIPFHKSGFYCNDPDISFPFHGDTVTGEFLMASVFLLPLVVVFMTEFIFLDSEIDCGSRFCRTLKNTFHLYRAYIFGFIVNIGIVEVMKGIMGNPRPTFMVLCEPDAAKTCKDSEYVSEFTCTSTKYSSMLQMDASRSFPSGHASQSVNCGLFIAWYLQRRAFNWRSRSVFAVPVLQLCCLAYAATCSLTRITDHRHHWWDVLVGTVIGIATAAYAAVICADFSSDQSKASDLKSEESQQTVGTLLYDERRPVTAPQ</sequence>
<evidence type="ECO:0000256" key="5">
    <source>
        <dbReference type="ARBA" id="ARBA00023136"/>
    </source>
</evidence>
<dbReference type="PANTHER" id="PTHR10165">
    <property type="entry name" value="LIPID PHOSPHATE PHOSPHATASE"/>
    <property type="match status" value="1"/>
</dbReference>
<gene>
    <name evidence="9" type="primary">LOC113502474</name>
</gene>
<dbReference type="GO" id="GO:0007165">
    <property type="term" value="P:signal transduction"/>
    <property type="evidence" value="ECO:0007669"/>
    <property type="project" value="TreeGrafter"/>
</dbReference>
<dbReference type="InterPro" id="IPR000326">
    <property type="entry name" value="PAP2/HPO"/>
</dbReference>
<proteinExistence type="inferred from homology"/>
<feature type="transmembrane region" description="Helical" evidence="6">
    <location>
        <begin position="215"/>
        <end position="234"/>
    </location>
</feature>
<dbReference type="InParanoid" id="A0A7E5WHM3"/>
<comment type="subcellular location">
    <subcellularLocation>
        <location evidence="1">Membrane</location>
        <topology evidence="1">Multi-pass membrane protein</topology>
    </subcellularLocation>
</comment>
<dbReference type="OrthoDB" id="8907274at2759"/>
<dbReference type="AlphaFoldDB" id="A0A7E5WHM3"/>
<accession>A0A7E5WHM3</accession>
<dbReference type="InterPro" id="IPR036938">
    <property type="entry name" value="PAP2/HPO_sf"/>
</dbReference>
<evidence type="ECO:0000256" key="6">
    <source>
        <dbReference type="SAM" id="Phobius"/>
    </source>
</evidence>
<feature type="transmembrane region" description="Helical" evidence="6">
    <location>
        <begin position="105"/>
        <end position="126"/>
    </location>
</feature>
<protein>
    <submittedName>
        <fullName evidence="9">Phospholipid phosphatase 2-like isoform X1</fullName>
    </submittedName>
</protein>
<keyword evidence="3 6" id="KW-0812">Transmembrane</keyword>
<keyword evidence="8" id="KW-1185">Reference proteome</keyword>